<comment type="caution">
    <text evidence="8">The sequence shown here is derived from an EMBL/GenBank/DDBJ whole genome shotgun (WGS) entry which is preliminary data.</text>
</comment>
<dbReference type="Proteomes" id="UP000295678">
    <property type="component" value="Unassembled WGS sequence"/>
</dbReference>
<evidence type="ECO:0000256" key="3">
    <source>
        <dbReference type="ARBA" id="ARBA00022692"/>
    </source>
</evidence>
<dbReference type="InterPro" id="IPR000620">
    <property type="entry name" value="EamA_dom"/>
</dbReference>
<dbReference type="SUPFAM" id="SSF103481">
    <property type="entry name" value="Multidrug resistance efflux transporter EmrE"/>
    <property type="match status" value="2"/>
</dbReference>
<evidence type="ECO:0000256" key="6">
    <source>
        <dbReference type="SAM" id="Phobius"/>
    </source>
</evidence>
<feature type="domain" description="EamA" evidence="7">
    <location>
        <begin position="177"/>
        <end position="311"/>
    </location>
</feature>
<keyword evidence="2" id="KW-1003">Cell membrane</keyword>
<evidence type="ECO:0000256" key="4">
    <source>
        <dbReference type="ARBA" id="ARBA00022989"/>
    </source>
</evidence>
<evidence type="ECO:0000256" key="1">
    <source>
        <dbReference type="ARBA" id="ARBA00004651"/>
    </source>
</evidence>
<evidence type="ECO:0000259" key="7">
    <source>
        <dbReference type="Pfam" id="PF00892"/>
    </source>
</evidence>
<name>A0A4R3MLC6_9HYPH</name>
<feature type="domain" description="EamA" evidence="7">
    <location>
        <begin position="33"/>
        <end position="165"/>
    </location>
</feature>
<evidence type="ECO:0000313" key="8">
    <source>
        <dbReference type="EMBL" id="TCT12690.1"/>
    </source>
</evidence>
<keyword evidence="4 6" id="KW-1133">Transmembrane helix</keyword>
<dbReference type="AlphaFoldDB" id="A0A4R3MLC6"/>
<dbReference type="PANTHER" id="PTHR32322">
    <property type="entry name" value="INNER MEMBRANE TRANSPORTER"/>
    <property type="match status" value="1"/>
</dbReference>
<dbReference type="OrthoDB" id="7850605at2"/>
<reference evidence="8 9" key="1">
    <citation type="submission" date="2019-03" db="EMBL/GenBank/DDBJ databases">
        <title>Genomic Encyclopedia of Type Strains, Phase IV (KMG-IV): sequencing the most valuable type-strain genomes for metagenomic binning, comparative biology and taxonomic classification.</title>
        <authorList>
            <person name="Goeker M."/>
        </authorList>
    </citation>
    <scope>NUCLEOTIDE SEQUENCE [LARGE SCALE GENOMIC DNA]</scope>
    <source>
        <strain evidence="8 9">DSM 19345</strain>
    </source>
</reference>
<accession>A0A4R3MLC6</accession>
<evidence type="ECO:0000256" key="5">
    <source>
        <dbReference type="ARBA" id="ARBA00023136"/>
    </source>
</evidence>
<feature type="transmembrane region" description="Helical" evidence="6">
    <location>
        <begin position="61"/>
        <end position="80"/>
    </location>
</feature>
<keyword evidence="5 6" id="KW-0472">Membrane</keyword>
<dbReference type="PANTHER" id="PTHR32322:SF18">
    <property type="entry name" value="S-ADENOSYLMETHIONINE_S-ADENOSYLHOMOCYSTEINE TRANSPORTER"/>
    <property type="match status" value="1"/>
</dbReference>
<protein>
    <submittedName>
        <fullName evidence="8">Drug/metabolite transporter (DMT)-like permease</fullName>
    </submittedName>
</protein>
<feature type="transmembrane region" description="Helical" evidence="6">
    <location>
        <begin position="294"/>
        <end position="313"/>
    </location>
</feature>
<comment type="subcellular location">
    <subcellularLocation>
        <location evidence="1">Cell membrane</location>
        <topology evidence="1">Multi-pass membrane protein</topology>
    </subcellularLocation>
</comment>
<proteinExistence type="predicted"/>
<dbReference type="EMBL" id="SMAK01000002">
    <property type="protein sequence ID" value="TCT12690.1"/>
    <property type="molecule type" value="Genomic_DNA"/>
</dbReference>
<keyword evidence="9" id="KW-1185">Reference proteome</keyword>
<organism evidence="8 9">
    <name type="scientific">Tepidamorphus gemmatus</name>
    <dbReference type="NCBI Taxonomy" id="747076"/>
    <lineage>
        <taxon>Bacteria</taxon>
        <taxon>Pseudomonadati</taxon>
        <taxon>Pseudomonadota</taxon>
        <taxon>Alphaproteobacteria</taxon>
        <taxon>Hyphomicrobiales</taxon>
        <taxon>Tepidamorphaceae</taxon>
        <taxon>Tepidamorphus</taxon>
    </lineage>
</organism>
<dbReference type="GO" id="GO:0005886">
    <property type="term" value="C:plasma membrane"/>
    <property type="evidence" value="ECO:0007669"/>
    <property type="project" value="UniProtKB-SubCell"/>
</dbReference>
<keyword evidence="3 6" id="KW-0812">Transmembrane</keyword>
<feature type="transmembrane region" description="Helical" evidence="6">
    <location>
        <begin position="268"/>
        <end position="288"/>
    </location>
</feature>
<gene>
    <name evidence="8" type="ORF">EDC22_102376</name>
</gene>
<feature type="transmembrane region" description="Helical" evidence="6">
    <location>
        <begin position="122"/>
        <end position="142"/>
    </location>
</feature>
<feature type="transmembrane region" description="Helical" evidence="6">
    <location>
        <begin position="208"/>
        <end position="227"/>
    </location>
</feature>
<feature type="transmembrane region" description="Helical" evidence="6">
    <location>
        <begin position="92"/>
        <end position="110"/>
    </location>
</feature>
<evidence type="ECO:0000313" key="9">
    <source>
        <dbReference type="Proteomes" id="UP000295678"/>
    </source>
</evidence>
<feature type="transmembrane region" description="Helical" evidence="6">
    <location>
        <begin position="149"/>
        <end position="167"/>
    </location>
</feature>
<dbReference type="InterPro" id="IPR037185">
    <property type="entry name" value="EmrE-like"/>
</dbReference>
<feature type="transmembrane region" description="Helical" evidence="6">
    <location>
        <begin position="32"/>
        <end position="55"/>
    </location>
</feature>
<feature type="transmembrane region" description="Helical" evidence="6">
    <location>
        <begin position="173"/>
        <end position="196"/>
    </location>
</feature>
<dbReference type="Pfam" id="PF00892">
    <property type="entry name" value="EamA"/>
    <property type="match status" value="2"/>
</dbReference>
<dbReference type="InterPro" id="IPR050638">
    <property type="entry name" value="AA-Vitamin_Transporters"/>
</dbReference>
<sequence length="325" mass="33679">MRTMGSRSAPEVGSKAAVAATRTRDGDGIPSTALLLVVVLTVVWGVSFPAMKVVLTEMPVFTFRSLCLLVGAAGVAAVALASGNRLALPRRLWRPLVACAVFNISIWHVASGYGLQVLPGGRAAILAYTMPFWAVIFGALVAGERITGFKVVGLSLGLAGLALLIGPDFAAVAAAPLGVVAILAAAASWGLGTVLLKRVAWETPVPVIVMWQFLVGSLPIVAGALLVDDWDGRMNAVAWLSFGFVLIGPMILCHILWFSIVRLLPASVAAISTLAIPAVGVMSSAVWLGERVGWAEAGALALVCSGLFVVLVLPAMRSSRIPPAA</sequence>
<evidence type="ECO:0000256" key="2">
    <source>
        <dbReference type="ARBA" id="ARBA00022475"/>
    </source>
</evidence>
<feature type="transmembrane region" description="Helical" evidence="6">
    <location>
        <begin position="239"/>
        <end position="261"/>
    </location>
</feature>